<feature type="chain" id="PRO_5016283418" evidence="1">
    <location>
        <begin position="19"/>
        <end position="467"/>
    </location>
</feature>
<reference evidence="3" key="1">
    <citation type="submission" date="2018-05" db="EMBL/GenBank/DDBJ databases">
        <title>Pedobacter paludis sp. nov., isolated from wetland soil.</title>
        <authorList>
            <person name="Zhang Y."/>
        </authorList>
    </citation>
    <scope>NUCLEOTIDE SEQUENCE [LARGE SCALE GENOMIC DNA]</scope>
    <source>
        <strain evidence="3">R-8</strain>
    </source>
</reference>
<dbReference type="Proteomes" id="UP000245391">
    <property type="component" value="Unassembled WGS sequence"/>
</dbReference>
<evidence type="ECO:0000256" key="1">
    <source>
        <dbReference type="SAM" id="SignalP"/>
    </source>
</evidence>
<organism evidence="2 3">
    <name type="scientific">Pedobacter paludis</name>
    <dbReference type="NCBI Taxonomy" id="2203212"/>
    <lineage>
        <taxon>Bacteria</taxon>
        <taxon>Pseudomonadati</taxon>
        <taxon>Bacteroidota</taxon>
        <taxon>Sphingobacteriia</taxon>
        <taxon>Sphingobacteriales</taxon>
        <taxon>Sphingobacteriaceae</taxon>
        <taxon>Pedobacter</taxon>
    </lineage>
</organism>
<protein>
    <submittedName>
        <fullName evidence="2">Uncharacterized protein</fullName>
    </submittedName>
</protein>
<comment type="caution">
    <text evidence="2">The sequence shown here is derived from an EMBL/GenBank/DDBJ whole genome shotgun (WGS) entry which is preliminary data.</text>
</comment>
<evidence type="ECO:0000313" key="2">
    <source>
        <dbReference type="EMBL" id="PWS32251.1"/>
    </source>
</evidence>
<keyword evidence="1" id="KW-0732">Signal</keyword>
<dbReference type="EMBL" id="QGNY01000003">
    <property type="protein sequence ID" value="PWS32251.1"/>
    <property type="molecule type" value="Genomic_DNA"/>
</dbReference>
<dbReference type="OrthoDB" id="629901at2"/>
<dbReference type="AlphaFoldDB" id="A0A317EZC1"/>
<dbReference type="RefSeq" id="WP_109929698.1">
    <property type="nucleotide sequence ID" value="NZ_QGNY01000003.1"/>
</dbReference>
<feature type="signal peptide" evidence="1">
    <location>
        <begin position="1"/>
        <end position="18"/>
    </location>
</feature>
<evidence type="ECO:0000313" key="3">
    <source>
        <dbReference type="Proteomes" id="UP000245391"/>
    </source>
</evidence>
<keyword evidence="3" id="KW-1185">Reference proteome</keyword>
<name>A0A317EZC1_9SPHI</name>
<proteinExistence type="predicted"/>
<sequence length="467" mass="52697">MKYFILWLTIALPVQLYASPPDTTIRKIPDRYLSEVNAKTRTLEQDLNRRTKKALDIYIKEQTSIQEKLARLDPASDISKTLSCSIDSLKRMRESLLGKVKRFVPFQRAVTGNSLDSLQNVLGFLGDNSALVNGKEQITSALKNIENVKSELQRAGEVQNYVKQTMSQITGPLEKYRGLSKNLNNISLESFYFNGKVAEYTNCLRDADKAKRMAMSILQKNPAFMNFMAKNTYVNGIVNLFLINESRSIDGLQTRDMVDNFRSQLQGTGADAAGIVAGRQQIADRVIDKAKKYLNLKDAGEIPTNEPNEMKNKKFLKRLELGYNLQPTRGSKYFPSMYDIAVQAAYKLSKKGSIGFGAYYKLGLGAPIKNISFSHRGFGIRAFAEYQLRGVLFFNAGIDLDRTNPFKAFTELYRYSSWKCSGLAGLGLKLPTGNKSKQQLMLLCDLTEWLDYRSKGIPLKMRIGQTF</sequence>
<gene>
    <name evidence="2" type="ORF">DF947_10815</name>
</gene>
<accession>A0A317EZC1</accession>